<evidence type="ECO:0000256" key="7">
    <source>
        <dbReference type="SAM" id="Phobius"/>
    </source>
</evidence>
<keyword evidence="6" id="KW-0046">Antibiotic resistance</keyword>
<dbReference type="EMBL" id="CP020569">
    <property type="protein sequence ID" value="ARF53518.1"/>
    <property type="molecule type" value="Genomic_DNA"/>
</dbReference>
<evidence type="ECO:0000256" key="1">
    <source>
        <dbReference type="ARBA" id="ARBA00004651"/>
    </source>
</evidence>
<feature type="transmembrane region" description="Helical" evidence="7">
    <location>
        <begin position="212"/>
        <end position="232"/>
    </location>
</feature>
<feature type="transmembrane region" description="Helical" evidence="7">
    <location>
        <begin position="444"/>
        <end position="461"/>
    </location>
</feature>
<dbReference type="GO" id="GO:0022857">
    <property type="term" value="F:transmembrane transporter activity"/>
    <property type="evidence" value="ECO:0007669"/>
    <property type="project" value="InterPro"/>
</dbReference>
<reference evidence="9 10" key="1">
    <citation type="submission" date="2017-04" db="EMBL/GenBank/DDBJ databases">
        <title>Complete Genome Sequence of Streptomyces gilvosporeus F607, a Capable Producer of Natamycin.</title>
        <authorList>
            <person name="Zong G."/>
            <person name="Zhong C."/>
            <person name="Fu J."/>
            <person name="Qin R."/>
            <person name="Cao G."/>
        </authorList>
    </citation>
    <scope>NUCLEOTIDE SEQUENCE [LARGE SCALE GENOMIC DNA]</scope>
    <source>
        <strain evidence="9 10">F607</strain>
    </source>
</reference>
<dbReference type="Pfam" id="PF07690">
    <property type="entry name" value="MFS_1"/>
    <property type="match status" value="1"/>
</dbReference>
<keyword evidence="10" id="KW-1185">Reference proteome</keyword>
<gene>
    <name evidence="9" type="ORF">B1H19_04430</name>
</gene>
<feature type="domain" description="Major facilitator superfamily (MFS) profile" evidence="8">
    <location>
        <begin position="28"/>
        <end position="466"/>
    </location>
</feature>
<keyword evidence="3 7" id="KW-0812">Transmembrane</keyword>
<evidence type="ECO:0000313" key="10">
    <source>
        <dbReference type="Proteomes" id="UP000192726"/>
    </source>
</evidence>
<dbReference type="KEGG" id="sgv:B1H19_04430"/>
<comment type="subcellular location">
    <subcellularLocation>
        <location evidence="1">Cell membrane</location>
        <topology evidence="1">Multi-pass membrane protein</topology>
    </subcellularLocation>
</comment>
<dbReference type="SUPFAM" id="SSF103473">
    <property type="entry name" value="MFS general substrate transporter"/>
    <property type="match status" value="1"/>
</dbReference>
<proteinExistence type="predicted"/>
<sequence length="471" mass="46925">MKSPLESAPVSDAVDAAPEAARGGSRTVLGAALLGFFLISLDALIVTVALPDIGRSLGGGMSGLQWVVDGYTLLFAALMLSAGALSDRIGARQAYGGGLVLFALASAACGLAPHLGVLVAARLVQGAAAAVMMPASLALVRQGFPDQAKRARAIAVWTVGGAVAVAAGPVLGGALSASVGWRWIFFVNLPAGLLALALLTRVPASPQLPARLDGIGQVTAVVTMGALTYGVIEGGDQGYGRPAVVVSLLVAAAAAAAFLAAQAKGAHPMLPLALFRSRVVAVSLVVGFMLNAAYYGGVFLFSLYLQQERGQSALHAGLMFIPMTALVAVVNLASAQLAALFGPRVPMIAGQLLGAAGLLALLTVGAHTPVWVVAALMVPVGLGGALTVPALTAMLLDAVPADRAGTAAAVLNTGRQVGGAIAVAVFGALLAGADTFLAGMRGSMLIAAAGLVLTTGATLTLPRAGRRDAET</sequence>
<accession>A0A1V0TL46</accession>
<organism evidence="9 10">
    <name type="scientific">Streptomyces gilvosporeus</name>
    <dbReference type="NCBI Taxonomy" id="553510"/>
    <lineage>
        <taxon>Bacteria</taxon>
        <taxon>Bacillati</taxon>
        <taxon>Actinomycetota</taxon>
        <taxon>Actinomycetes</taxon>
        <taxon>Kitasatosporales</taxon>
        <taxon>Streptomycetaceae</taxon>
        <taxon>Streptomyces</taxon>
    </lineage>
</organism>
<feature type="transmembrane region" description="Helical" evidence="7">
    <location>
        <begin position="345"/>
        <end position="364"/>
    </location>
</feature>
<dbReference type="Gene3D" id="1.20.1720.10">
    <property type="entry name" value="Multidrug resistance protein D"/>
    <property type="match status" value="1"/>
</dbReference>
<dbReference type="OrthoDB" id="9781469at2"/>
<protein>
    <submittedName>
        <fullName evidence="9">MFS transporter</fullName>
    </submittedName>
</protein>
<evidence type="ECO:0000256" key="5">
    <source>
        <dbReference type="ARBA" id="ARBA00023136"/>
    </source>
</evidence>
<evidence type="ECO:0000259" key="8">
    <source>
        <dbReference type="PROSITE" id="PS50850"/>
    </source>
</evidence>
<feature type="transmembrane region" description="Helical" evidence="7">
    <location>
        <begin position="313"/>
        <end position="333"/>
    </location>
</feature>
<dbReference type="InterPro" id="IPR020846">
    <property type="entry name" value="MFS_dom"/>
</dbReference>
<dbReference type="STRING" id="553510.B1H19_04430"/>
<feature type="transmembrane region" description="Helical" evidence="7">
    <location>
        <begin position="181"/>
        <end position="200"/>
    </location>
</feature>
<feature type="transmembrane region" description="Helical" evidence="7">
    <location>
        <begin position="279"/>
        <end position="301"/>
    </location>
</feature>
<dbReference type="InterPro" id="IPR036259">
    <property type="entry name" value="MFS_trans_sf"/>
</dbReference>
<dbReference type="GO" id="GO:0005886">
    <property type="term" value="C:plasma membrane"/>
    <property type="evidence" value="ECO:0007669"/>
    <property type="project" value="UniProtKB-SubCell"/>
</dbReference>
<dbReference type="InterPro" id="IPR011701">
    <property type="entry name" value="MFS"/>
</dbReference>
<feature type="transmembrane region" description="Helical" evidence="7">
    <location>
        <begin position="28"/>
        <end position="51"/>
    </location>
</feature>
<feature type="transmembrane region" description="Helical" evidence="7">
    <location>
        <begin position="94"/>
        <end position="113"/>
    </location>
</feature>
<evidence type="ECO:0000256" key="4">
    <source>
        <dbReference type="ARBA" id="ARBA00022989"/>
    </source>
</evidence>
<keyword evidence="4 7" id="KW-1133">Transmembrane helix</keyword>
<evidence type="ECO:0000256" key="6">
    <source>
        <dbReference type="ARBA" id="ARBA00023251"/>
    </source>
</evidence>
<dbReference type="Proteomes" id="UP000192726">
    <property type="component" value="Chromosome"/>
</dbReference>
<feature type="transmembrane region" description="Helical" evidence="7">
    <location>
        <begin position="370"/>
        <end position="396"/>
    </location>
</feature>
<evidence type="ECO:0000313" key="9">
    <source>
        <dbReference type="EMBL" id="ARF53518.1"/>
    </source>
</evidence>
<dbReference type="CDD" id="cd17321">
    <property type="entry name" value="MFS_MMR_MDR_like"/>
    <property type="match status" value="1"/>
</dbReference>
<keyword evidence="2" id="KW-0813">Transport</keyword>
<dbReference type="PANTHER" id="PTHR42718:SF9">
    <property type="entry name" value="MAJOR FACILITATOR SUPERFAMILY MULTIDRUG TRANSPORTER MFSC"/>
    <property type="match status" value="1"/>
</dbReference>
<feature type="transmembrane region" description="Helical" evidence="7">
    <location>
        <begin position="63"/>
        <end position="82"/>
    </location>
</feature>
<feature type="transmembrane region" description="Helical" evidence="7">
    <location>
        <begin position="119"/>
        <end position="140"/>
    </location>
</feature>
<dbReference type="AlphaFoldDB" id="A0A1V0TL46"/>
<keyword evidence="5 7" id="KW-0472">Membrane</keyword>
<evidence type="ECO:0000256" key="2">
    <source>
        <dbReference type="ARBA" id="ARBA00022448"/>
    </source>
</evidence>
<dbReference type="PANTHER" id="PTHR42718">
    <property type="entry name" value="MAJOR FACILITATOR SUPERFAMILY MULTIDRUG TRANSPORTER MFSC"/>
    <property type="match status" value="1"/>
</dbReference>
<feature type="transmembrane region" description="Helical" evidence="7">
    <location>
        <begin position="417"/>
        <end position="438"/>
    </location>
</feature>
<dbReference type="PROSITE" id="PS50850">
    <property type="entry name" value="MFS"/>
    <property type="match status" value="1"/>
</dbReference>
<name>A0A1V0TL46_9ACTN</name>
<feature type="transmembrane region" description="Helical" evidence="7">
    <location>
        <begin position="152"/>
        <end position="175"/>
    </location>
</feature>
<feature type="transmembrane region" description="Helical" evidence="7">
    <location>
        <begin position="238"/>
        <end position="259"/>
    </location>
</feature>
<evidence type="ECO:0000256" key="3">
    <source>
        <dbReference type="ARBA" id="ARBA00022692"/>
    </source>
</evidence>
<dbReference type="Gene3D" id="1.20.1250.20">
    <property type="entry name" value="MFS general substrate transporter like domains"/>
    <property type="match status" value="1"/>
</dbReference>
<dbReference type="GO" id="GO:0046677">
    <property type="term" value="P:response to antibiotic"/>
    <property type="evidence" value="ECO:0007669"/>
    <property type="project" value="UniProtKB-KW"/>
</dbReference>